<dbReference type="Proteomes" id="UP000238823">
    <property type="component" value="Unassembled WGS sequence"/>
</dbReference>
<protein>
    <submittedName>
        <fullName evidence="1">Uncharacterized protein</fullName>
    </submittedName>
</protein>
<name>A0A2S9YLS2_9BACT</name>
<accession>A0A2S9YLS2</accession>
<evidence type="ECO:0000313" key="1">
    <source>
        <dbReference type="EMBL" id="PRQ06063.1"/>
    </source>
</evidence>
<dbReference type="AlphaFoldDB" id="A0A2S9YLS2"/>
<dbReference type="EMBL" id="PVNL01000085">
    <property type="protein sequence ID" value="PRQ06063.1"/>
    <property type="molecule type" value="Genomic_DNA"/>
</dbReference>
<sequence length="465" mass="50132">MQGLEVVAGQREDLFAGPHRLGGGRQIVVPQLGHAPQQRDPLGVGAGDLVLLTQQRDHLVVVAGPIVEGRQRPRRLQILGREVQHLRVQLDRPLRVDLAVAVDLREPLDDLEALARILSAGQLGLLDPHHVVPHARALLDARHLLARLRVAGVRLRHPGPRVDGPVDVAQTPLADLGELDEFLGEGVVVERAGVPGPGRVGGLLDLVEHQVAQRSPGLLAPKVLLVALERLGIEGLALEHLEVEQRRALVIVELDVKHLGGLEQRRGRDRVAELIDTPLEQGRERGPVGAVAIQPLERLPGLAVGGLEPAGLLVADPGFLVPLQPLVEVLGPAQEHVHARGRLHVGQHPAVVIVELHPVGLLGEHVRVHLAGLEVIRAQAQRAPQQLERLRHVAGCASQLRRLQEDAGRLGHALVAGLARAEVQGAKGVEGLEALRRRLDRRLQVPGGPGEILMLVRRDPSQAQM</sequence>
<organism evidence="1 2">
    <name type="scientific">Enhygromyxa salina</name>
    <dbReference type="NCBI Taxonomy" id="215803"/>
    <lineage>
        <taxon>Bacteria</taxon>
        <taxon>Pseudomonadati</taxon>
        <taxon>Myxococcota</taxon>
        <taxon>Polyangia</taxon>
        <taxon>Nannocystales</taxon>
        <taxon>Nannocystaceae</taxon>
        <taxon>Enhygromyxa</taxon>
    </lineage>
</organism>
<reference evidence="1 2" key="1">
    <citation type="submission" date="2018-03" db="EMBL/GenBank/DDBJ databases">
        <title>Draft Genome Sequences of the Obligatory Marine Myxobacteria Enhygromyxa salina SWB007.</title>
        <authorList>
            <person name="Poehlein A."/>
            <person name="Moghaddam J.A."/>
            <person name="Harms H."/>
            <person name="Alanjari M."/>
            <person name="Koenig G.M."/>
            <person name="Daniel R."/>
            <person name="Schaeberle T.F."/>
        </authorList>
    </citation>
    <scope>NUCLEOTIDE SEQUENCE [LARGE SCALE GENOMIC DNA]</scope>
    <source>
        <strain evidence="1 2">SWB007</strain>
    </source>
</reference>
<proteinExistence type="predicted"/>
<gene>
    <name evidence="1" type="ORF">ENSA7_42330</name>
</gene>
<comment type="caution">
    <text evidence="1">The sequence shown here is derived from an EMBL/GenBank/DDBJ whole genome shotgun (WGS) entry which is preliminary data.</text>
</comment>
<evidence type="ECO:0000313" key="2">
    <source>
        <dbReference type="Proteomes" id="UP000238823"/>
    </source>
</evidence>